<sequence length="72" mass="8522">MTEEHKRKISRTLKKKGIRPPLKSFNKIIKENNIFNILDARKCKEMWDINNGVTLCEECHSMTDNYKGRAKK</sequence>
<protein>
    <submittedName>
        <fullName evidence="1">Uncharacterized protein</fullName>
    </submittedName>
</protein>
<accession>A0A6M3L6S9</accession>
<organism evidence="1">
    <name type="scientific">viral metagenome</name>
    <dbReference type="NCBI Taxonomy" id="1070528"/>
    <lineage>
        <taxon>unclassified sequences</taxon>
        <taxon>metagenomes</taxon>
        <taxon>organismal metagenomes</taxon>
    </lineage>
</organism>
<evidence type="ECO:0000313" key="1">
    <source>
        <dbReference type="EMBL" id="QJA90093.1"/>
    </source>
</evidence>
<proteinExistence type="predicted"/>
<dbReference type="EMBL" id="MT142890">
    <property type="protein sequence ID" value="QJA90093.1"/>
    <property type="molecule type" value="Genomic_DNA"/>
</dbReference>
<reference evidence="1" key="1">
    <citation type="submission" date="2020-03" db="EMBL/GenBank/DDBJ databases">
        <title>The deep terrestrial virosphere.</title>
        <authorList>
            <person name="Holmfeldt K."/>
            <person name="Nilsson E."/>
            <person name="Simone D."/>
            <person name="Lopez-Fernandez M."/>
            <person name="Wu X."/>
            <person name="de Brujin I."/>
            <person name="Lundin D."/>
            <person name="Andersson A."/>
            <person name="Bertilsson S."/>
            <person name="Dopson M."/>
        </authorList>
    </citation>
    <scope>NUCLEOTIDE SEQUENCE</scope>
    <source>
        <strain evidence="1">MM415B02451</strain>
    </source>
</reference>
<gene>
    <name evidence="1" type="ORF">MM415B02451_0007</name>
</gene>
<dbReference type="AlphaFoldDB" id="A0A6M3L6S9"/>
<name>A0A6M3L6S9_9ZZZZ</name>